<feature type="domain" description="Transcription regulator PadR N-terminal" evidence="1">
    <location>
        <begin position="14"/>
        <end position="85"/>
    </location>
</feature>
<keyword evidence="3" id="KW-1185">Reference proteome</keyword>
<dbReference type="InterPro" id="IPR036388">
    <property type="entry name" value="WH-like_DNA-bd_sf"/>
</dbReference>
<proteinExistence type="predicted"/>
<accession>A0A1I4MY92</accession>
<sequence length="106" mass="12627">MDKEQWKGNMDLLILSLLKREDMYGFQIINRVSGISENKYSLSEGTLYSVLKRLQRKQIINSYWGNESQGGRRKYYKITDTGKRLHEEKLFSWQAINHIIKKVNEE</sequence>
<dbReference type="Proteomes" id="UP000198565">
    <property type="component" value="Unassembled WGS sequence"/>
</dbReference>
<protein>
    <submittedName>
        <fullName evidence="2">Transcriptional regulator, PadR family</fullName>
    </submittedName>
</protein>
<name>A0A1I4MY92_9BACI</name>
<organism evidence="2 3">
    <name type="scientific">Gracilibacillus orientalis</name>
    <dbReference type="NCBI Taxonomy" id="334253"/>
    <lineage>
        <taxon>Bacteria</taxon>
        <taxon>Bacillati</taxon>
        <taxon>Bacillota</taxon>
        <taxon>Bacilli</taxon>
        <taxon>Bacillales</taxon>
        <taxon>Bacillaceae</taxon>
        <taxon>Gracilibacillus</taxon>
    </lineage>
</organism>
<gene>
    <name evidence="2" type="ORF">SAMN04487943_107190</name>
</gene>
<dbReference type="InterPro" id="IPR036390">
    <property type="entry name" value="WH_DNA-bd_sf"/>
</dbReference>
<dbReference type="Gene3D" id="1.10.10.10">
    <property type="entry name" value="Winged helix-like DNA-binding domain superfamily/Winged helix DNA-binding domain"/>
    <property type="match status" value="1"/>
</dbReference>
<evidence type="ECO:0000313" key="3">
    <source>
        <dbReference type="Proteomes" id="UP000198565"/>
    </source>
</evidence>
<reference evidence="3" key="1">
    <citation type="submission" date="2016-10" db="EMBL/GenBank/DDBJ databases">
        <authorList>
            <person name="Varghese N."/>
            <person name="Submissions S."/>
        </authorList>
    </citation>
    <scope>NUCLEOTIDE SEQUENCE [LARGE SCALE GENOMIC DNA]</scope>
    <source>
        <strain evidence="3">CGMCC 1.4250</strain>
    </source>
</reference>
<dbReference type="InterPro" id="IPR052509">
    <property type="entry name" value="Metal_resp_DNA-bind_regulator"/>
</dbReference>
<dbReference type="PANTHER" id="PTHR33169:SF25">
    <property type="entry name" value="DNA-BINDING PROTEIN YIZB-RELATED"/>
    <property type="match status" value="1"/>
</dbReference>
<dbReference type="EMBL" id="FOTR01000007">
    <property type="protein sequence ID" value="SFM08221.1"/>
    <property type="molecule type" value="Genomic_DNA"/>
</dbReference>
<dbReference type="AlphaFoldDB" id="A0A1I4MY92"/>
<evidence type="ECO:0000313" key="2">
    <source>
        <dbReference type="EMBL" id="SFM08221.1"/>
    </source>
</evidence>
<dbReference type="PANTHER" id="PTHR33169">
    <property type="entry name" value="PADR-FAMILY TRANSCRIPTIONAL REGULATOR"/>
    <property type="match status" value="1"/>
</dbReference>
<dbReference type="SUPFAM" id="SSF46785">
    <property type="entry name" value="Winged helix' DNA-binding domain"/>
    <property type="match status" value="1"/>
</dbReference>
<evidence type="ECO:0000259" key="1">
    <source>
        <dbReference type="Pfam" id="PF03551"/>
    </source>
</evidence>
<dbReference type="STRING" id="334253.SAMN04487943_107190"/>
<dbReference type="RefSeq" id="WP_091484260.1">
    <property type="nucleotide sequence ID" value="NZ_FOTR01000007.1"/>
</dbReference>
<dbReference type="OrthoDB" id="9808017at2"/>
<dbReference type="InterPro" id="IPR005149">
    <property type="entry name" value="Tscrpt_reg_PadR_N"/>
</dbReference>
<dbReference type="Pfam" id="PF03551">
    <property type="entry name" value="PadR"/>
    <property type="match status" value="1"/>
</dbReference>